<comment type="caution">
    <text evidence="2">The sequence shown here is derived from an EMBL/GenBank/DDBJ whole genome shotgun (WGS) entry which is preliminary data.</text>
</comment>
<dbReference type="EMBL" id="JRKL02001112">
    <property type="protein sequence ID" value="KAF3965977.1"/>
    <property type="molecule type" value="Genomic_DNA"/>
</dbReference>
<proteinExistence type="predicted"/>
<name>A0A8J4R6C8_9ROSI</name>
<dbReference type="AlphaFoldDB" id="A0A8J4R6C8"/>
<organism evidence="2 3">
    <name type="scientific">Castanea mollissima</name>
    <name type="common">Chinese chestnut</name>
    <dbReference type="NCBI Taxonomy" id="60419"/>
    <lineage>
        <taxon>Eukaryota</taxon>
        <taxon>Viridiplantae</taxon>
        <taxon>Streptophyta</taxon>
        <taxon>Embryophyta</taxon>
        <taxon>Tracheophyta</taxon>
        <taxon>Spermatophyta</taxon>
        <taxon>Magnoliopsida</taxon>
        <taxon>eudicotyledons</taxon>
        <taxon>Gunneridae</taxon>
        <taxon>Pentapetalae</taxon>
        <taxon>rosids</taxon>
        <taxon>fabids</taxon>
        <taxon>Fagales</taxon>
        <taxon>Fagaceae</taxon>
        <taxon>Castanea</taxon>
    </lineage>
</organism>
<feature type="region of interest" description="Disordered" evidence="1">
    <location>
        <begin position="162"/>
        <end position="207"/>
    </location>
</feature>
<protein>
    <submittedName>
        <fullName evidence="2">Uncharacterized protein</fullName>
    </submittedName>
</protein>
<accession>A0A8J4R6C8</accession>
<evidence type="ECO:0000256" key="1">
    <source>
        <dbReference type="SAM" id="MobiDB-lite"/>
    </source>
</evidence>
<reference evidence="2" key="1">
    <citation type="submission" date="2020-03" db="EMBL/GenBank/DDBJ databases">
        <title>Castanea mollissima Vanexum genome sequencing.</title>
        <authorList>
            <person name="Staton M."/>
        </authorList>
    </citation>
    <scope>NUCLEOTIDE SEQUENCE</scope>
    <source>
        <tissue evidence="2">Leaf</tissue>
    </source>
</reference>
<evidence type="ECO:0000313" key="3">
    <source>
        <dbReference type="Proteomes" id="UP000737018"/>
    </source>
</evidence>
<evidence type="ECO:0000313" key="2">
    <source>
        <dbReference type="EMBL" id="KAF3965977.1"/>
    </source>
</evidence>
<sequence>MACFQPLDYNVRFESYKRFEPNIKRFGLYKSKEEPSPIRMGYLEIRLRPRYQLKVLQTSTDDSKDEKLFTLEDIVYPELVKVLDFPRYVLASPKYMKLDIVDTLESLKLDSYLCDSLSPMMESFVTAASTSFGAENFVVIAHVEVLKIEVIGEETAAHLYMDSESEADEKTRVKRRRNREEEDKMEEKTSAKRKEEEEEEEDERVKRKRRTVAGDLGLFRRKKKFRPFVLVGCSDGVIMLFSYSDLERVVLSNLSSLGLDS</sequence>
<dbReference type="Proteomes" id="UP000737018">
    <property type="component" value="Unassembled WGS sequence"/>
</dbReference>
<keyword evidence="3" id="KW-1185">Reference proteome</keyword>
<feature type="compositionally biased region" description="Basic and acidic residues" evidence="1">
    <location>
        <begin position="178"/>
        <end position="195"/>
    </location>
</feature>
<gene>
    <name evidence="2" type="ORF">CMV_009884</name>
</gene>